<dbReference type="Gene3D" id="3.30.1490.20">
    <property type="entry name" value="ATP-grasp fold, A domain"/>
    <property type="match status" value="1"/>
</dbReference>
<dbReference type="EMBL" id="VLLG01000003">
    <property type="protein sequence ID" value="TWI87888.1"/>
    <property type="molecule type" value="Genomic_DNA"/>
</dbReference>
<evidence type="ECO:0000313" key="1">
    <source>
        <dbReference type="EMBL" id="TWI87888.1"/>
    </source>
</evidence>
<dbReference type="GO" id="GO:0005524">
    <property type="term" value="F:ATP binding"/>
    <property type="evidence" value="ECO:0007669"/>
    <property type="project" value="InterPro"/>
</dbReference>
<name>A0A562T3K3_CHIJA</name>
<dbReference type="InterPro" id="IPR008551">
    <property type="entry name" value="TANGO2"/>
</dbReference>
<dbReference type="InterPro" id="IPR004344">
    <property type="entry name" value="TTL/TTLL_fam"/>
</dbReference>
<dbReference type="RefSeq" id="WP_145712434.1">
    <property type="nucleotide sequence ID" value="NZ_BAAAFY010000001.1"/>
</dbReference>
<gene>
    <name evidence="1" type="ORF">LX66_1962</name>
</gene>
<dbReference type="GO" id="GO:0016874">
    <property type="term" value="F:ligase activity"/>
    <property type="evidence" value="ECO:0007669"/>
    <property type="project" value="UniProtKB-KW"/>
</dbReference>
<dbReference type="Pfam" id="PF05742">
    <property type="entry name" value="TANGO2"/>
    <property type="match status" value="1"/>
</dbReference>
<dbReference type="InterPro" id="IPR013815">
    <property type="entry name" value="ATP_grasp_subdomain_1"/>
</dbReference>
<sequence>MCTVTFIPTAAGAYLTSNRDERPDRGQALHPEQYNVNGHMLLYPKDPEAGGTWIALKDNGDAAVLLNGAFIKHLHRPPYRRSRGLVLLDVIAETNPGRQFSAMDLEGIAPFTLVLVQQGRLWECRWDGFKKYSLALDARRPYIWSSATLYDDWAALERKRWFTDWLQEHEVSGEHILRFHQYAGNGDARNSLVMNRDNQVRTVSITSVYTGREGLRMQYRDLRSGDDVERMFTGGKKDGPARKGTVLQRCRLYVRRILTRATHWEYWPSRLVYAPLYLYWLWLSLKARSFFFFSAANLGIAYAGFAQERKSDIYRLIPQQYYPRTQLCPAGVPAGIVADQLEKKGMSFPLIAKPDMGERGVQVKLLQTPEELERYCRVSRVDFLVQEYIDHPLEAGIFYYRIPGAERGHISGIAGKEFLSVTGNGRSSIASLLEKEGRGLLQLPALRATHGAALDRVLPAGRRQTIVPYGNHSRGARFTDQGHRAGEALTNMIDDLCKQVPGFYYGRLDIRFRSWEDLAQGRHFSIIELNGAGSEPTHIYDPAHSLFFAWKEICRHWRLLYRISRLNARGEGLTLMNTAEGIKMLQEHARYLKQVEQI</sequence>
<dbReference type="SUPFAM" id="SSF56059">
    <property type="entry name" value="Glutathione synthetase ATP-binding domain-like"/>
    <property type="match status" value="1"/>
</dbReference>
<dbReference type="Pfam" id="PF03133">
    <property type="entry name" value="TTL"/>
    <property type="match status" value="1"/>
</dbReference>
<dbReference type="OrthoDB" id="9775266at2"/>
<organism evidence="1 2">
    <name type="scientific">Chitinophaga japonensis</name>
    <name type="common">Flexibacter japonensis</name>
    <dbReference type="NCBI Taxonomy" id="104662"/>
    <lineage>
        <taxon>Bacteria</taxon>
        <taxon>Pseudomonadati</taxon>
        <taxon>Bacteroidota</taxon>
        <taxon>Chitinophagia</taxon>
        <taxon>Chitinophagales</taxon>
        <taxon>Chitinophagaceae</taxon>
        <taxon>Chitinophaga</taxon>
    </lineage>
</organism>
<reference evidence="1 2" key="1">
    <citation type="journal article" date="2013" name="Stand. Genomic Sci.">
        <title>Genomic Encyclopedia of Type Strains, Phase I: The one thousand microbial genomes (KMG-I) project.</title>
        <authorList>
            <person name="Kyrpides N.C."/>
            <person name="Woyke T."/>
            <person name="Eisen J.A."/>
            <person name="Garrity G."/>
            <person name="Lilburn T.G."/>
            <person name="Beck B.J."/>
            <person name="Whitman W.B."/>
            <person name="Hugenholtz P."/>
            <person name="Klenk H.P."/>
        </authorList>
    </citation>
    <scope>NUCLEOTIDE SEQUENCE [LARGE SCALE GENOMIC DNA]</scope>
    <source>
        <strain evidence="1 2">DSM 13484</strain>
    </source>
</reference>
<keyword evidence="2" id="KW-1185">Reference proteome</keyword>
<proteinExistence type="predicted"/>
<protein>
    <submittedName>
        <fullName evidence="1">Tubulin-tyrosine ligase family protein</fullName>
    </submittedName>
</protein>
<keyword evidence="1" id="KW-0436">Ligase</keyword>
<accession>A0A562T3K3</accession>
<dbReference type="Proteomes" id="UP000316778">
    <property type="component" value="Unassembled WGS sequence"/>
</dbReference>
<evidence type="ECO:0000313" key="2">
    <source>
        <dbReference type="Proteomes" id="UP000316778"/>
    </source>
</evidence>
<dbReference type="AlphaFoldDB" id="A0A562T3K3"/>
<comment type="caution">
    <text evidence="1">The sequence shown here is derived from an EMBL/GenBank/DDBJ whole genome shotgun (WGS) entry which is preliminary data.</text>
</comment>